<evidence type="ECO:0000259" key="1">
    <source>
        <dbReference type="PROSITE" id="PS51186"/>
    </source>
</evidence>
<organism evidence="2">
    <name type="scientific">Fusarium oxysporum (strain Fo5176)</name>
    <name type="common">Fusarium vascular wilt</name>
    <dbReference type="NCBI Taxonomy" id="660025"/>
    <lineage>
        <taxon>Eukaryota</taxon>
        <taxon>Fungi</taxon>
        <taxon>Dikarya</taxon>
        <taxon>Ascomycota</taxon>
        <taxon>Pezizomycotina</taxon>
        <taxon>Sordariomycetes</taxon>
        <taxon>Hypocreomycetidae</taxon>
        <taxon>Hypocreales</taxon>
        <taxon>Nectriaceae</taxon>
        <taxon>Fusarium</taxon>
        <taxon>Fusarium oxysporum species complex</taxon>
    </lineage>
</organism>
<dbReference type="InterPro" id="IPR052523">
    <property type="entry name" value="Trichothecene_AcTrans"/>
</dbReference>
<dbReference type="GO" id="GO:0016747">
    <property type="term" value="F:acyltransferase activity, transferring groups other than amino-acyl groups"/>
    <property type="evidence" value="ECO:0007669"/>
    <property type="project" value="InterPro"/>
</dbReference>
<dbReference type="PaxDb" id="5507-FOXG_02344P0"/>
<gene>
    <name evidence="2" type="ORF">FOXB_00537</name>
</gene>
<dbReference type="Gene3D" id="3.40.630.30">
    <property type="match status" value="1"/>
</dbReference>
<dbReference type="AlphaFoldDB" id="F9F2B3"/>
<dbReference type="InterPro" id="IPR000182">
    <property type="entry name" value="GNAT_dom"/>
</dbReference>
<dbReference type="SUPFAM" id="SSF55729">
    <property type="entry name" value="Acyl-CoA N-acyltransferases (Nat)"/>
    <property type="match status" value="1"/>
</dbReference>
<dbReference type="Pfam" id="PF13673">
    <property type="entry name" value="Acetyltransf_10"/>
    <property type="match status" value="1"/>
</dbReference>
<reference evidence="2" key="1">
    <citation type="journal article" date="2012" name="Mol. Plant Microbe Interact.">
        <title>A highly conserved effector in Fusarium oxysporum is required for full virulence on Arabidopsis.</title>
        <authorList>
            <person name="Thatcher L.F."/>
            <person name="Gardiner D.M."/>
            <person name="Kazan K."/>
            <person name="Manners J."/>
        </authorList>
    </citation>
    <scope>NUCLEOTIDE SEQUENCE [LARGE SCALE GENOMIC DNA]</scope>
    <source>
        <strain evidence="2">Fo5176</strain>
    </source>
</reference>
<dbReference type="CDD" id="cd04301">
    <property type="entry name" value="NAT_SF"/>
    <property type="match status" value="1"/>
</dbReference>
<dbReference type="PANTHER" id="PTHR42791:SF1">
    <property type="entry name" value="N-ACETYLTRANSFERASE DOMAIN-CONTAINING PROTEIN"/>
    <property type="match status" value="1"/>
</dbReference>
<name>F9F2B3_FUSOF</name>
<accession>F9F2B3</accession>
<evidence type="ECO:0000313" key="2">
    <source>
        <dbReference type="EMBL" id="EGU88956.1"/>
    </source>
</evidence>
<dbReference type="STRING" id="660025.F9F2B3"/>
<dbReference type="EMBL" id="AFQF01000133">
    <property type="protein sequence ID" value="EGU88956.1"/>
    <property type="molecule type" value="Genomic_DNA"/>
</dbReference>
<dbReference type="PROSITE" id="PS51186">
    <property type="entry name" value="GNAT"/>
    <property type="match status" value="1"/>
</dbReference>
<proteinExistence type="predicted"/>
<dbReference type="InterPro" id="IPR016181">
    <property type="entry name" value="Acyl_CoA_acyltransferase"/>
</dbReference>
<comment type="caution">
    <text evidence="2">The sequence shown here is derived from an EMBL/GenBank/DDBJ whole genome shotgun (WGS) entry which is preliminary data.</text>
</comment>
<protein>
    <recommendedName>
        <fullName evidence="1">N-acetyltransferase domain-containing protein</fullName>
    </recommendedName>
</protein>
<dbReference type="PANTHER" id="PTHR42791">
    <property type="entry name" value="GNAT FAMILY ACETYLTRANSFERASE"/>
    <property type="match status" value="1"/>
</dbReference>
<dbReference type="OrthoDB" id="2115692at2759"/>
<sequence>MEFCMGGGIISSSVITKIQLELPTSKQFNAASFGTGTDVFNDVISSPGVGTVSAKCPKYQILSTSPGLISSAMEPSKPALKIVRISSRKQLEELVGFICDAFMEDDLFCAMVPGHHEHPEAARSMWRMTLVEEYGRKGSVILAARRQGENGEEGEFVACAVWCRYGKSDLARSWQGDNWNKRIARIETAWTMFYRFFLRQAGPGIALDACIATGEAAEQAYKFYPSERWRLGLLATSPKCQRTGIGKRLVQWGLDRCEEEGVPAALESSVSGRPLYEKMGFREVGTVNFYEGKWSMPAMLRPVEETKKTV</sequence>
<feature type="domain" description="N-acetyltransferase" evidence="1">
    <location>
        <begin position="160"/>
        <end position="304"/>
    </location>
</feature>